<feature type="compositionally biased region" description="Pro residues" evidence="1">
    <location>
        <begin position="49"/>
        <end position="58"/>
    </location>
</feature>
<dbReference type="Proteomes" id="UP000054538">
    <property type="component" value="Unassembled WGS sequence"/>
</dbReference>
<reference evidence="2 3" key="1">
    <citation type="submission" date="2014-04" db="EMBL/GenBank/DDBJ databases">
        <authorList>
            <consortium name="DOE Joint Genome Institute"/>
            <person name="Kuo A."/>
            <person name="Kohler A."/>
            <person name="Jargeat P."/>
            <person name="Nagy L.G."/>
            <person name="Floudas D."/>
            <person name="Copeland A."/>
            <person name="Barry K.W."/>
            <person name="Cichocki N."/>
            <person name="Veneault-Fourrey C."/>
            <person name="LaButti K."/>
            <person name="Lindquist E.A."/>
            <person name="Lipzen A."/>
            <person name="Lundell T."/>
            <person name="Morin E."/>
            <person name="Murat C."/>
            <person name="Sun H."/>
            <person name="Tunlid A."/>
            <person name="Henrissat B."/>
            <person name="Grigoriev I.V."/>
            <person name="Hibbett D.S."/>
            <person name="Martin F."/>
            <person name="Nordberg H.P."/>
            <person name="Cantor M.N."/>
            <person name="Hua S.X."/>
        </authorList>
    </citation>
    <scope>NUCLEOTIDE SEQUENCE [LARGE SCALE GENOMIC DNA]</scope>
    <source>
        <strain evidence="2 3">Ve08.2h10</strain>
    </source>
</reference>
<dbReference type="EMBL" id="KN825185">
    <property type="protein sequence ID" value="KIK93441.1"/>
    <property type="molecule type" value="Genomic_DNA"/>
</dbReference>
<evidence type="ECO:0000313" key="3">
    <source>
        <dbReference type="Proteomes" id="UP000054538"/>
    </source>
</evidence>
<keyword evidence="3" id="KW-1185">Reference proteome</keyword>
<reference evidence="3" key="2">
    <citation type="submission" date="2015-01" db="EMBL/GenBank/DDBJ databases">
        <title>Evolutionary Origins and Diversification of the Mycorrhizal Mutualists.</title>
        <authorList>
            <consortium name="DOE Joint Genome Institute"/>
            <consortium name="Mycorrhizal Genomics Consortium"/>
            <person name="Kohler A."/>
            <person name="Kuo A."/>
            <person name="Nagy L.G."/>
            <person name="Floudas D."/>
            <person name="Copeland A."/>
            <person name="Barry K.W."/>
            <person name="Cichocki N."/>
            <person name="Veneault-Fourrey C."/>
            <person name="LaButti K."/>
            <person name="Lindquist E.A."/>
            <person name="Lipzen A."/>
            <person name="Lundell T."/>
            <person name="Morin E."/>
            <person name="Murat C."/>
            <person name="Riley R."/>
            <person name="Ohm R."/>
            <person name="Sun H."/>
            <person name="Tunlid A."/>
            <person name="Henrissat B."/>
            <person name="Grigoriev I.V."/>
            <person name="Hibbett D.S."/>
            <person name="Martin F."/>
        </authorList>
    </citation>
    <scope>NUCLEOTIDE SEQUENCE [LARGE SCALE GENOMIC DNA]</scope>
    <source>
        <strain evidence="3">Ve08.2h10</strain>
    </source>
</reference>
<feature type="compositionally biased region" description="Basic and acidic residues" evidence="1">
    <location>
        <begin position="135"/>
        <end position="155"/>
    </location>
</feature>
<feature type="compositionally biased region" description="Low complexity" evidence="1">
    <location>
        <begin position="20"/>
        <end position="37"/>
    </location>
</feature>
<evidence type="ECO:0000256" key="1">
    <source>
        <dbReference type="SAM" id="MobiDB-lite"/>
    </source>
</evidence>
<dbReference type="OrthoDB" id="5582146at2759"/>
<evidence type="ECO:0000313" key="2">
    <source>
        <dbReference type="EMBL" id="KIK93441.1"/>
    </source>
</evidence>
<gene>
    <name evidence="2" type="ORF">PAXRUDRAFT_829006</name>
</gene>
<feature type="region of interest" description="Disordered" evidence="1">
    <location>
        <begin position="1"/>
        <end position="58"/>
    </location>
</feature>
<protein>
    <submittedName>
        <fullName evidence="2">Uncharacterized protein</fullName>
    </submittedName>
</protein>
<organism evidence="2 3">
    <name type="scientific">Paxillus rubicundulus Ve08.2h10</name>
    <dbReference type="NCBI Taxonomy" id="930991"/>
    <lineage>
        <taxon>Eukaryota</taxon>
        <taxon>Fungi</taxon>
        <taxon>Dikarya</taxon>
        <taxon>Basidiomycota</taxon>
        <taxon>Agaricomycotina</taxon>
        <taxon>Agaricomycetes</taxon>
        <taxon>Agaricomycetidae</taxon>
        <taxon>Boletales</taxon>
        <taxon>Paxilineae</taxon>
        <taxon>Paxillaceae</taxon>
        <taxon>Paxillus</taxon>
    </lineage>
</organism>
<dbReference type="HOGENOM" id="CLU_023002_0_0_1"/>
<dbReference type="InParanoid" id="A0A0D0DVF1"/>
<accession>A0A0D0DVF1</accession>
<feature type="region of interest" description="Disordered" evidence="1">
    <location>
        <begin position="135"/>
        <end position="167"/>
    </location>
</feature>
<name>A0A0D0DVF1_9AGAM</name>
<proteinExistence type="predicted"/>
<dbReference type="AlphaFoldDB" id="A0A0D0DVF1"/>
<sequence>MSSPVNVGAQTRLAMRQYRPSSSPSTTLSSPHNSTTSAPFPSLNFLHGPPTPPPQPPAFPVIPTSLLRQLKDLCVTQARMRAPLNIYLADLFTATRHYGSLDAMMLTTRARQDAEALVRATRVLGIDRTGAELIKEAANDAPKPSEVDSSTERSYPHSHPSTASISSDALLDGADVPEICELSSRPSIHRSFASHLTGAEEPLELDVSEADIARIFPRVVSHRVRVRDSPFDEVLSSAVCGAVSVLGEADNIWERDTVKEILVHILAEV</sequence>